<proteinExistence type="predicted"/>
<dbReference type="Pfam" id="PF13529">
    <property type="entry name" value="Peptidase_C39_2"/>
    <property type="match status" value="1"/>
</dbReference>
<reference evidence="2 3" key="1">
    <citation type="submission" date="2023-05" db="EMBL/GenBank/DDBJ databases">
        <title>Genome sequence of Pinibacter sp. MAH-24.</title>
        <authorList>
            <person name="Huq M.A."/>
        </authorList>
    </citation>
    <scope>NUCLEOTIDE SEQUENCE [LARGE SCALE GENOMIC DNA]</scope>
    <source>
        <strain evidence="2 3">MAH-24</strain>
    </source>
</reference>
<dbReference type="EMBL" id="JASBRG010000001">
    <property type="protein sequence ID" value="MDI3318490.1"/>
    <property type="molecule type" value="Genomic_DNA"/>
</dbReference>
<name>A0ABT6R7E9_9BACT</name>
<sequence>MRKTQKLSFGELQVNLTKEDMKSKKGGNLFVYTNNGLVAAVGSMDNFNGEAAGYFGKYIDGFYAAVAAYGQDACLGVGFEDMEDIVLGSRVGGITSGYDSIQASEASNDLKGLGWSQKTYVEDMLNAALEMNIDPTYLFNALDDASNYGQSYDYAWMYGDLWQKGIEDGMKNSSGYFNDAMGFYSANAHQMPDAFSYFSSVPIPVQDGESCVETNMSYASALLGHSIDVQKITDWVEANTSSTDVINSGTNTSSGEYNTIIGHFFNYQDISGAGDIMKALDNNQPVLAIIPNYYHSGVGHEITFTSYTKDANGNPTFSYANTMTGRMDTMSLQSLNSGAVAAYSIKILTSVK</sequence>
<feature type="domain" description="Peptidase C39-like" evidence="1">
    <location>
        <begin position="201"/>
        <end position="311"/>
    </location>
</feature>
<protein>
    <recommendedName>
        <fullName evidence="1">Peptidase C39-like domain-containing protein</fullName>
    </recommendedName>
</protein>
<dbReference type="InterPro" id="IPR039564">
    <property type="entry name" value="Peptidase_C39-like"/>
</dbReference>
<evidence type="ECO:0000313" key="3">
    <source>
        <dbReference type="Proteomes" id="UP001226434"/>
    </source>
</evidence>
<dbReference type="Proteomes" id="UP001226434">
    <property type="component" value="Unassembled WGS sequence"/>
</dbReference>
<comment type="caution">
    <text evidence="2">The sequence shown here is derived from an EMBL/GenBank/DDBJ whole genome shotgun (WGS) entry which is preliminary data.</text>
</comment>
<keyword evidence="3" id="KW-1185">Reference proteome</keyword>
<evidence type="ECO:0000313" key="2">
    <source>
        <dbReference type="EMBL" id="MDI3318490.1"/>
    </source>
</evidence>
<accession>A0ABT6R7E9</accession>
<evidence type="ECO:0000259" key="1">
    <source>
        <dbReference type="Pfam" id="PF13529"/>
    </source>
</evidence>
<dbReference type="RefSeq" id="WP_282332622.1">
    <property type="nucleotide sequence ID" value="NZ_JASBRG010000001.1"/>
</dbReference>
<organism evidence="2 3">
    <name type="scientific">Pinibacter soli</name>
    <dbReference type="NCBI Taxonomy" id="3044211"/>
    <lineage>
        <taxon>Bacteria</taxon>
        <taxon>Pseudomonadati</taxon>
        <taxon>Bacteroidota</taxon>
        <taxon>Chitinophagia</taxon>
        <taxon>Chitinophagales</taxon>
        <taxon>Chitinophagaceae</taxon>
        <taxon>Pinibacter</taxon>
    </lineage>
</organism>
<gene>
    <name evidence="2" type="ORF">QJ048_01835</name>
</gene>